<keyword evidence="3" id="KW-1185">Reference proteome</keyword>
<keyword evidence="2" id="KW-0830">Ubiquinone</keyword>
<feature type="domain" description="Methyltransferase" evidence="1">
    <location>
        <begin position="47"/>
        <end position="168"/>
    </location>
</feature>
<accession>I3C6A0</accession>
<evidence type="ECO:0000313" key="2">
    <source>
        <dbReference type="EMBL" id="EIJ39143.1"/>
    </source>
</evidence>
<organism evidence="2 3">
    <name type="scientific">Galbibacter orientalis DSM 19592</name>
    <dbReference type="NCBI Taxonomy" id="926559"/>
    <lineage>
        <taxon>Bacteria</taxon>
        <taxon>Pseudomonadati</taxon>
        <taxon>Bacteroidota</taxon>
        <taxon>Flavobacteriia</taxon>
        <taxon>Flavobacteriales</taxon>
        <taxon>Flavobacteriaceae</taxon>
        <taxon>Galbibacter</taxon>
    </lineage>
</organism>
<reference evidence="2 3" key="1">
    <citation type="submission" date="2012-02" db="EMBL/GenBank/DDBJ databases">
        <title>Improved High-Quality Draft genome of Joostella marina DSM 19592.</title>
        <authorList>
            <consortium name="US DOE Joint Genome Institute (JGI-PGF)"/>
            <person name="Lucas S."/>
            <person name="Copeland A."/>
            <person name="Lapidus A."/>
            <person name="Bruce D."/>
            <person name="Goodwin L."/>
            <person name="Pitluck S."/>
            <person name="Peters L."/>
            <person name="Chertkov O."/>
            <person name="Ovchinnikova G."/>
            <person name="Kyrpides N."/>
            <person name="Mavromatis K."/>
            <person name="Detter J.C."/>
            <person name="Han C."/>
            <person name="Land M."/>
            <person name="Hauser L."/>
            <person name="Markowitz V."/>
            <person name="Cheng J.-F."/>
            <person name="Hugenholtz P."/>
            <person name="Woyke T."/>
            <person name="Wu D."/>
            <person name="Tindall B."/>
            <person name="Brambilla E."/>
            <person name="Klenk H.-P."/>
            <person name="Eisen J.A."/>
        </authorList>
    </citation>
    <scope>NUCLEOTIDE SEQUENCE [LARGE SCALE GENOMIC DNA]</scope>
    <source>
        <strain evidence="2 3">DSM 19592</strain>
    </source>
</reference>
<dbReference type="SUPFAM" id="SSF53335">
    <property type="entry name" value="S-adenosyl-L-methionine-dependent methyltransferases"/>
    <property type="match status" value="1"/>
</dbReference>
<dbReference type="HOGENOM" id="CLU_081534_3_0_10"/>
<dbReference type="InterPro" id="IPR029063">
    <property type="entry name" value="SAM-dependent_MTases_sf"/>
</dbReference>
<proteinExistence type="predicted"/>
<dbReference type="AlphaFoldDB" id="I3C6A0"/>
<gene>
    <name evidence="2" type="ORF">JoomaDRAFT_2151</name>
</gene>
<dbReference type="RefSeq" id="WP_008612513.1">
    <property type="nucleotide sequence ID" value="NZ_JH651379.1"/>
</dbReference>
<dbReference type="OrthoDB" id="9770553at2"/>
<dbReference type="Gene3D" id="3.40.50.150">
    <property type="entry name" value="Vaccinia Virus protein VP39"/>
    <property type="match status" value="1"/>
</dbReference>
<protein>
    <submittedName>
        <fullName evidence="2">Methylase involved in ubiquinone/menaquinone biosynthesis</fullName>
    </submittedName>
</protein>
<evidence type="ECO:0000313" key="3">
    <source>
        <dbReference type="Proteomes" id="UP000004690"/>
    </source>
</evidence>
<dbReference type="eggNOG" id="COG2226">
    <property type="taxonomic scope" value="Bacteria"/>
</dbReference>
<dbReference type="Pfam" id="PF13847">
    <property type="entry name" value="Methyltransf_31"/>
    <property type="match status" value="1"/>
</dbReference>
<keyword evidence="2" id="KW-0489">Methyltransferase</keyword>
<dbReference type="InterPro" id="IPR025714">
    <property type="entry name" value="Methyltranfer_dom"/>
</dbReference>
<sequence length="221" mass="25460">MKKSDLDIIASQLENPKGAKGLEMGDMMHATNIEMTKSAIAALSIENKDEVLEIGHGNAKHLKEIYSQANNLQYSGIDISDVMHKEAIKNAEAINAEAKFYLYNGGEFPFQEEVFNKIFTVNTIYFWKEPSNFLDEIYRVMRPKGIFTICYAQKDFMKRLPFVNEKFKLYNNEDIKDLILKSKFLLEDIINKSEEVKSKTGEVVTRNYSVAILKKEMFSKE</sequence>
<keyword evidence="2" id="KW-0808">Transferase</keyword>
<name>I3C6A0_9FLAO</name>
<evidence type="ECO:0000259" key="1">
    <source>
        <dbReference type="Pfam" id="PF13847"/>
    </source>
</evidence>
<dbReference type="GO" id="GO:0008168">
    <property type="term" value="F:methyltransferase activity"/>
    <property type="evidence" value="ECO:0007669"/>
    <property type="project" value="UniProtKB-KW"/>
</dbReference>
<dbReference type="STRING" id="926559.JoomaDRAFT_2151"/>
<dbReference type="EMBL" id="JH651379">
    <property type="protein sequence ID" value="EIJ39143.1"/>
    <property type="molecule type" value="Genomic_DNA"/>
</dbReference>
<dbReference type="GO" id="GO:0032259">
    <property type="term" value="P:methylation"/>
    <property type="evidence" value="ECO:0007669"/>
    <property type="project" value="UniProtKB-KW"/>
</dbReference>
<dbReference type="CDD" id="cd02440">
    <property type="entry name" value="AdoMet_MTases"/>
    <property type="match status" value="1"/>
</dbReference>
<dbReference type="Proteomes" id="UP000004690">
    <property type="component" value="Unassembled WGS sequence"/>
</dbReference>